<name>E3H9P3_ILYPC</name>
<dbReference type="EMBL" id="CP002281">
    <property type="protein sequence ID" value="ADO83432.1"/>
    <property type="molecule type" value="Genomic_DNA"/>
</dbReference>
<dbReference type="KEGG" id="ipo:Ilyop_1659"/>
<dbReference type="AlphaFoldDB" id="E3H9P3"/>
<dbReference type="eggNOG" id="COG4333">
    <property type="taxonomic scope" value="Bacteria"/>
</dbReference>
<reference evidence="1 2" key="1">
    <citation type="journal article" date="2010" name="Stand. Genomic Sci.">
        <title>Complete genome sequence of Ilyobacter polytropus type strain (CuHbu1).</title>
        <authorList>
            <person name="Sikorski J."/>
            <person name="Chertkov O."/>
            <person name="Lapidus A."/>
            <person name="Nolan M."/>
            <person name="Lucas S."/>
            <person name="Del Rio T.G."/>
            <person name="Tice H."/>
            <person name="Cheng J.F."/>
            <person name="Tapia R."/>
            <person name="Han C."/>
            <person name="Goodwin L."/>
            <person name="Pitluck S."/>
            <person name="Liolios K."/>
            <person name="Ivanova N."/>
            <person name="Mavromatis K."/>
            <person name="Mikhailova N."/>
            <person name="Pati A."/>
            <person name="Chen A."/>
            <person name="Palaniappan K."/>
            <person name="Land M."/>
            <person name="Hauser L."/>
            <person name="Chang Y.J."/>
            <person name="Jeffries C.D."/>
            <person name="Brambilla E."/>
            <person name="Yasawong M."/>
            <person name="Rohde M."/>
            <person name="Pukall R."/>
            <person name="Spring S."/>
            <person name="Goker M."/>
            <person name="Woyke T."/>
            <person name="Bristow J."/>
            <person name="Eisen J.A."/>
            <person name="Markowitz V."/>
            <person name="Hugenholtz P."/>
            <person name="Kyrpides N.C."/>
            <person name="Klenk H.P."/>
        </authorList>
    </citation>
    <scope>NUCLEOTIDE SEQUENCE [LARGE SCALE GENOMIC DNA]</scope>
    <source>
        <strain evidence="2">ATCC 51220 / DSM 2926 / LMG 16218 / CuHBu1</strain>
    </source>
</reference>
<sequence length="175" mass="19965">MAVEKTVLRTEVHFSEDRKHRYLLRKEWDKAKPRACVLMINPSDADGIVIDMTTQLVVNNLSKLDYGSVDILNLYSMIGRLSTRSETEEAKIENLKAIMQSVDKATQIILAYGAIGKSNKTVKARIDDLLSSLEAYKDKVYYLTDIGGEILYHPLVPSVRLKWNLVPYFKENNNN</sequence>
<dbReference type="Pfam" id="PF07799">
    <property type="entry name" value="DUF1643"/>
    <property type="match status" value="1"/>
</dbReference>
<evidence type="ECO:0008006" key="3">
    <source>
        <dbReference type="Google" id="ProtNLM"/>
    </source>
</evidence>
<organism evidence="1 2">
    <name type="scientific">Ilyobacter polytropus (strain ATCC 51220 / DSM 2926 / LMG 16218 / CuHBu1)</name>
    <dbReference type="NCBI Taxonomy" id="572544"/>
    <lineage>
        <taxon>Bacteria</taxon>
        <taxon>Fusobacteriati</taxon>
        <taxon>Fusobacteriota</taxon>
        <taxon>Fusobacteriia</taxon>
        <taxon>Fusobacteriales</taxon>
        <taxon>Fusobacteriaceae</taxon>
        <taxon>Ilyobacter</taxon>
    </lineage>
</organism>
<keyword evidence="2" id="KW-1185">Reference proteome</keyword>
<accession>E3H9P3</accession>
<dbReference type="HOGENOM" id="CLU_112325_0_0_0"/>
<dbReference type="Proteomes" id="UP000006875">
    <property type="component" value="Chromosome"/>
</dbReference>
<gene>
    <name evidence="1" type="ordered locus">Ilyop_1659</name>
</gene>
<evidence type="ECO:0000313" key="1">
    <source>
        <dbReference type="EMBL" id="ADO83432.1"/>
    </source>
</evidence>
<protein>
    <recommendedName>
        <fullName evidence="3">DUF1643 domain-containing protein</fullName>
    </recommendedName>
</protein>
<dbReference type="InterPro" id="IPR012441">
    <property type="entry name" value="DUF1643"/>
</dbReference>
<evidence type="ECO:0000313" key="2">
    <source>
        <dbReference type="Proteomes" id="UP000006875"/>
    </source>
</evidence>
<proteinExistence type="predicted"/>
<dbReference type="STRING" id="572544.Ilyop_1659"/>